<dbReference type="Pfam" id="PF18701">
    <property type="entry name" value="DUF5641"/>
    <property type="match status" value="1"/>
</dbReference>
<keyword evidence="9" id="KW-1185">Reference proteome</keyword>
<reference evidence="9" key="1">
    <citation type="journal article" date="2015" name="Proc. Natl. Acad. Sci. U.S.A.">
        <title>Genome sequence of the Asian Tiger mosquito, Aedes albopictus, reveals insights into its biology, genetics, and evolution.</title>
        <authorList>
            <person name="Chen X.G."/>
            <person name="Jiang X."/>
            <person name="Gu J."/>
            <person name="Xu M."/>
            <person name="Wu Y."/>
            <person name="Deng Y."/>
            <person name="Zhang C."/>
            <person name="Bonizzoni M."/>
            <person name="Dermauw W."/>
            <person name="Vontas J."/>
            <person name="Armbruster P."/>
            <person name="Huang X."/>
            <person name="Yang Y."/>
            <person name="Zhang H."/>
            <person name="He W."/>
            <person name="Peng H."/>
            <person name="Liu Y."/>
            <person name="Wu K."/>
            <person name="Chen J."/>
            <person name="Lirakis M."/>
            <person name="Topalis P."/>
            <person name="Van Leeuwen T."/>
            <person name="Hall A.B."/>
            <person name="Jiang X."/>
            <person name="Thorpe C."/>
            <person name="Mueller R.L."/>
            <person name="Sun C."/>
            <person name="Waterhouse R.M."/>
            <person name="Yan G."/>
            <person name="Tu Z.J."/>
            <person name="Fang X."/>
            <person name="James A.A."/>
        </authorList>
    </citation>
    <scope>NUCLEOTIDE SEQUENCE [LARGE SCALE GENOMIC DNA]</scope>
    <source>
        <strain evidence="9">Foshan</strain>
    </source>
</reference>
<dbReference type="PANTHER" id="PTHR47331">
    <property type="entry name" value="PHD-TYPE DOMAIN-CONTAINING PROTEIN"/>
    <property type="match status" value="1"/>
</dbReference>
<dbReference type="Gene3D" id="3.30.40.10">
    <property type="entry name" value="Zinc/RING finger domain, C3HC4 (zinc finger)"/>
    <property type="match status" value="1"/>
</dbReference>
<feature type="domain" description="PHD-type" evidence="6">
    <location>
        <begin position="8"/>
        <end position="60"/>
    </location>
</feature>
<dbReference type="RefSeq" id="XP_062703996.1">
    <property type="nucleotide sequence ID" value="XM_062848012.1"/>
</dbReference>
<protein>
    <recommendedName>
        <fullName evidence="10">Pro-Pol polyprotein</fullName>
    </recommendedName>
</protein>
<evidence type="ECO:0000313" key="9">
    <source>
        <dbReference type="Proteomes" id="UP000069940"/>
    </source>
</evidence>
<keyword evidence="2 4" id="KW-0863">Zinc-finger</keyword>
<name>A0ABM1YP02_AEDAL</name>
<evidence type="ECO:0000256" key="1">
    <source>
        <dbReference type="ARBA" id="ARBA00022723"/>
    </source>
</evidence>
<evidence type="ECO:0000256" key="3">
    <source>
        <dbReference type="ARBA" id="ARBA00022833"/>
    </source>
</evidence>
<keyword evidence="3" id="KW-0862">Zinc</keyword>
<dbReference type="InterPro" id="IPR036397">
    <property type="entry name" value="RNaseH_sf"/>
</dbReference>
<evidence type="ECO:0000256" key="5">
    <source>
        <dbReference type="SAM" id="Coils"/>
    </source>
</evidence>
<evidence type="ECO:0000313" key="8">
    <source>
        <dbReference type="EnsemblMetazoa" id="AALFPA23_010855.P15290"/>
    </source>
</evidence>
<dbReference type="InterPro" id="IPR019787">
    <property type="entry name" value="Znf_PHD-finger"/>
</dbReference>
<accession>A0ABM1YP02</accession>
<dbReference type="Pfam" id="PF05380">
    <property type="entry name" value="Peptidase_A17"/>
    <property type="match status" value="1"/>
</dbReference>
<sequence>MQSEPPVDAQCIACNRPNTAEPKMVQCDGCSRWYHFTCAGVGDSIEGEDRSYQCALCRPPSRSASSVRTTSTTASTREARLRLEMQRLEEEKKLREKANADRLRLEEEFLDRRFKLLQAQLEDEGRSSRASGVSGNKSTAASANVQRWIDNHQVSVAANTGNVVPTGATSQIGGIIAPAEPGVAVTTQCSSRTVPVTTVSSREVESNREVVQAAVGSEPFDNIISPNTVAPAIPGGFSRPFDNVISPITTVHPAGFNSVPSSVAPQSFQSTPLVRNISASMPGSKTTLPLHVNPSVPSAISQPVVVSASVGHLEPLPIPASNPYMGNGPNTVRYIAEDPSAGQYNPIAIPSSTMWGVSSQPQYLGPPLVSVSSYQNPISAVPNPDMYGGMQSSVGPNAQQLAARHVVPKDLPFFGGNPTEWPVFWSSYETSTQLCAYNDSENLMRLQRCLKGEAGKAVCSLLLHPSNVPDIIKTLKVLYGRPEAIISNLLAEVRAAPTPRPEKLGSIITFGLAVRNLCAHLIATNQQVHLANPILMEELVEKLPANIKLDWALHKQRVLDVDLKTFSDYMDVIVTAASSVTPVIDKNEKSKGKAVVNSHLSEVHAVKVRDQKLPMKIEAPNQPGSQRPCMVCKTAGHKPKDCSAFKSKALEDKWKVAQEEHLCRRCLYPHGKWPCKAAVCGVGGCEQKHHRLLHPGDPRADNTTTSAPVSGVISVHQHHHRVLFRIIPVVLHANGRSVGTFAFLDSGSDATLVDRSLAEQLGVQGPTSPLCMQWTNGVKRVEEDSQQIQMNISGSVSGKQFSLRKVQTVGGLELPQQSVDFKELRARYPYLNGLPVESFRDAKPGILIGLDHTRLKTTLKLREGREHEPVAAKTRLGWVIYGRSGDAANTSSQHVLHIGTRKRDDDLHELVKSFFSMESVGVSIDQVKESAEDQRARDILQSTTRRTENGRFETGLLWKFDDVEFPNSKPMAERRLKCLENRLLKSPHLYTNVRQQIADYVSKGYAHKATGQEIAEMNPKRTWFLPLGIVVNPKKPDKVRVVWDAAASVQGVSLNSVLLKGPDLMTSLQTVLSRYRQREIAISGDIMEMFHQVLISRQDRSAQWFLWRDYPSESIQVYVMDVAIFGATCSPSSTQYVKNLNAGEYSAEFPRASEAIQDNHYVDDYLDSVDTIQEAVQLALEVKAVHEKAGFLIRHWMSNSPEVLQRIGEQNTKAVKSFTMDKGSNVERVLGMVWRPQEDIFVFSLTLREDLRHLIDGLIVPTKRQLLSLVMSVFDPLGLVAPFVVHGKTIVQDVWRSGIGWDEQLPADIVPKWEQYISLLEKLDSVRIPRCYFPGYSLGAYESMQLHVFVDASSAAYAAVAYFRIVDDGVVRCSLVSAKTKVAPMKLLSIPRLELQAAVIGTRLMKSILSSHTLQITRKVIWSDSSTVLNWIRSDPRKYRQYVAFRITEILDETEVADWRKVPSRMNVADEATKWGNGPCFDQESRWYKAPEFLYKPECDWPDEVIQQTTAEELKVVSMHQVVPVEQVIDFTRFSRWEKLTGTLAVVLRFGKRKAETRTNNPSSESVRYAETVMVRLIQMGRYAEEYRVLQRNQQLQAGERQLVDRSSCLSKLSPFLDPDGVIRMGSRISYAECVPYEAKFPAILPKDHYVTHLVLNWFHRKYGHANNETIVNEVRQRFHVSELRTAVKKVARSCNWCKVYKSKPKVPPMAPLPDARITPYVRAFSFTGLDYFGPITVRFGRGTAKRWVALFTCLGTRAVHLEVAYSLSTESCKMAIRRFISRRGAPQEIYSDQGTNFQGANAELKMLMTTTNRHLAQTFTNAKTQWKFNPPYAPHMGGIWERLVRSVKAGLSNMALPKNPDEETLVTAIVEVESIVNSRPLTYLPIDSQESEALTPNHFLLLSSNGVVQPAVRPTEEGAALRTNWKHIQVMLDRFWTRWIREYLPVIARQPKWFGKVTPINVGDLVIVVNDGIRNSWTRGKILRVYPGRDGQIQCGVQHRTIGNQIQLLLVRSRMSDAAILSQPTNKQQQQIDRTACLVISLTVSPAIEKHIRLPGMHCEDTKTEQIKLQLISKQLT</sequence>
<dbReference type="Proteomes" id="UP000069940">
    <property type="component" value="Unassembled WGS sequence"/>
</dbReference>
<dbReference type="InterPro" id="IPR043502">
    <property type="entry name" value="DNA/RNA_pol_sf"/>
</dbReference>
<dbReference type="PROSITE" id="PS50016">
    <property type="entry name" value="ZF_PHD_2"/>
    <property type="match status" value="1"/>
</dbReference>
<dbReference type="Gene3D" id="3.10.10.10">
    <property type="entry name" value="HIV Type 1 Reverse Transcriptase, subunit A, domain 1"/>
    <property type="match status" value="1"/>
</dbReference>
<dbReference type="Gene3D" id="3.30.420.10">
    <property type="entry name" value="Ribonuclease H-like superfamily/Ribonuclease H"/>
    <property type="match status" value="1"/>
</dbReference>
<evidence type="ECO:0000256" key="2">
    <source>
        <dbReference type="ARBA" id="ARBA00022771"/>
    </source>
</evidence>
<dbReference type="InterPro" id="IPR040676">
    <property type="entry name" value="DUF5641"/>
</dbReference>
<evidence type="ECO:0000256" key="4">
    <source>
        <dbReference type="PROSITE-ProRule" id="PRU00146"/>
    </source>
</evidence>
<dbReference type="Pfam" id="PF00628">
    <property type="entry name" value="PHD"/>
    <property type="match status" value="1"/>
</dbReference>
<dbReference type="InterPro" id="IPR012337">
    <property type="entry name" value="RNaseH-like_sf"/>
</dbReference>
<dbReference type="PANTHER" id="PTHR47331:SF1">
    <property type="entry name" value="GAG-LIKE PROTEIN"/>
    <property type="match status" value="1"/>
</dbReference>
<evidence type="ECO:0008006" key="10">
    <source>
        <dbReference type="Google" id="ProtNLM"/>
    </source>
</evidence>
<dbReference type="InterPro" id="IPR001584">
    <property type="entry name" value="Integrase_cat-core"/>
</dbReference>
<evidence type="ECO:0000259" key="7">
    <source>
        <dbReference type="PROSITE" id="PS50994"/>
    </source>
</evidence>
<dbReference type="SUPFAM" id="SSF57903">
    <property type="entry name" value="FYVE/PHD zinc finger"/>
    <property type="match status" value="1"/>
</dbReference>
<keyword evidence="1" id="KW-0479">Metal-binding</keyword>
<dbReference type="InterPro" id="IPR043128">
    <property type="entry name" value="Rev_trsase/Diguanyl_cyclase"/>
</dbReference>
<dbReference type="Pfam" id="PF03564">
    <property type="entry name" value="DUF1759"/>
    <property type="match status" value="1"/>
</dbReference>
<feature type="coiled-coil region" evidence="5">
    <location>
        <begin position="71"/>
        <end position="108"/>
    </location>
</feature>
<dbReference type="InterPro" id="IPR013083">
    <property type="entry name" value="Znf_RING/FYVE/PHD"/>
</dbReference>
<dbReference type="InterPro" id="IPR008042">
    <property type="entry name" value="Retrotrans_Pao"/>
</dbReference>
<dbReference type="InterPro" id="IPR005312">
    <property type="entry name" value="DUF1759"/>
</dbReference>
<evidence type="ECO:0000259" key="6">
    <source>
        <dbReference type="PROSITE" id="PS50016"/>
    </source>
</evidence>
<dbReference type="SUPFAM" id="SSF56672">
    <property type="entry name" value="DNA/RNA polymerases"/>
    <property type="match status" value="1"/>
</dbReference>
<reference evidence="8" key="2">
    <citation type="submission" date="2025-05" db="UniProtKB">
        <authorList>
            <consortium name="EnsemblMetazoa"/>
        </authorList>
    </citation>
    <scope>IDENTIFICATION</scope>
    <source>
        <strain evidence="8">Foshan</strain>
    </source>
</reference>
<dbReference type="PROSITE" id="PS01359">
    <property type="entry name" value="ZF_PHD_1"/>
    <property type="match status" value="1"/>
</dbReference>
<dbReference type="GeneID" id="134286401"/>
<dbReference type="Gene3D" id="3.30.70.270">
    <property type="match status" value="1"/>
</dbReference>
<keyword evidence="5" id="KW-0175">Coiled coil</keyword>
<feature type="domain" description="Integrase catalytic" evidence="7">
    <location>
        <begin position="1716"/>
        <end position="1905"/>
    </location>
</feature>
<dbReference type="SUPFAM" id="SSF53098">
    <property type="entry name" value="Ribonuclease H-like"/>
    <property type="match status" value="1"/>
</dbReference>
<dbReference type="EnsemblMetazoa" id="AALFPA23_010855.R15290">
    <property type="protein sequence ID" value="AALFPA23_010855.P15290"/>
    <property type="gene ID" value="AALFPA23_010855"/>
</dbReference>
<proteinExistence type="predicted"/>
<dbReference type="PROSITE" id="PS50994">
    <property type="entry name" value="INTEGRASE"/>
    <property type="match status" value="1"/>
</dbReference>
<dbReference type="SMART" id="SM00249">
    <property type="entry name" value="PHD"/>
    <property type="match status" value="1"/>
</dbReference>
<dbReference type="InterPro" id="IPR019786">
    <property type="entry name" value="Zinc_finger_PHD-type_CS"/>
</dbReference>
<dbReference type="InterPro" id="IPR001965">
    <property type="entry name" value="Znf_PHD"/>
</dbReference>
<dbReference type="CDD" id="cd15489">
    <property type="entry name" value="PHD_SF"/>
    <property type="match status" value="1"/>
</dbReference>
<dbReference type="InterPro" id="IPR011011">
    <property type="entry name" value="Znf_FYVE_PHD"/>
</dbReference>
<organism evidence="8 9">
    <name type="scientific">Aedes albopictus</name>
    <name type="common">Asian tiger mosquito</name>
    <name type="synonym">Stegomyia albopicta</name>
    <dbReference type="NCBI Taxonomy" id="7160"/>
    <lineage>
        <taxon>Eukaryota</taxon>
        <taxon>Metazoa</taxon>
        <taxon>Ecdysozoa</taxon>
        <taxon>Arthropoda</taxon>
        <taxon>Hexapoda</taxon>
        <taxon>Insecta</taxon>
        <taxon>Pterygota</taxon>
        <taxon>Neoptera</taxon>
        <taxon>Endopterygota</taxon>
        <taxon>Diptera</taxon>
        <taxon>Nematocera</taxon>
        <taxon>Culicoidea</taxon>
        <taxon>Culicidae</taxon>
        <taxon>Culicinae</taxon>
        <taxon>Aedini</taxon>
        <taxon>Aedes</taxon>
        <taxon>Stegomyia</taxon>
    </lineage>
</organism>